<keyword evidence="4" id="KW-1185">Reference proteome</keyword>
<dbReference type="InterPro" id="IPR004564">
    <property type="entry name" value="OM_lipoprot_carrier_LolA-like"/>
</dbReference>
<sequence>MRFPLAAVALAAPVLLAAAPAPSPDLAAVQASLKGVQTMTADFTQTDARGQVLTGTLQLKKPGKIRFQYQKGVPLLVVGDGHALTMIDYSVKQVSRWPIGSTPLALLIDPDKDVTRYARIAPSGSPDTVLLAGQDAKHREYGSITVAFQRSASAPGGLSLEGWTVLDAQNNRTTVRLTNPRFNVPIDDSAFRWTDPRPAGRH</sequence>
<evidence type="ECO:0000256" key="1">
    <source>
        <dbReference type="ARBA" id="ARBA00022729"/>
    </source>
</evidence>
<dbReference type="EMBL" id="CP115174">
    <property type="protein sequence ID" value="WBO22568.1"/>
    <property type="molecule type" value="Genomic_DNA"/>
</dbReference>
<feature type="signal peptide" evidence="2">
    <location>
        <begin position="1"/>
        <end position="27"/>
    </location>
</feature>
<keyword evidence="1 2" id="KW-0732">Signal</keyword>
<keyword evidence="3" id="KW-0449">Lipoprotein</keyword>
<dbReference type="Pfam" id="PF03548">
    <property type="entry name" value="LolA"/>
    <property type="match status" value="1"/>
</dbReference>
<dbReference type="Gene3D" id="2.50.20.10">
    <property type="entry name" value="Lipoprotein localisation LolA/LolB/LppX"/>
    <property type="match status" value="1"/>
</dbReference>
<proteinExistence type="predicted"/>
<dbReference type="PANTHER" id="PTHR35869">
    <property type="entry name" value="OUTER-MEMBRANE LIPOPROTEIN CARRIER PROTEIN"/>
    <property type="match status" value="1"/>
</dbReference>
<dbReference type="InterPro" id="IPR029046">
    <property type="entry name" value="LolA/LolB/LppX"/>
</dbReference>
<evidence type="ECO:0000313" key="3">
    <source>
        <dbReference type="EMBL" id="WBO22568.1"/>
    </source>
</evidence>
<dbReference type="PANTHER" id="PTHR35869:SF1">
    <property type="entry name" value="OUTER-MEMBRANE LIPOPROTEIN CARRIER PROTEIN"/>
    <property type="match status" value="1"/>
</dbReference>
<feature type="chain" id="PRO_5046722740" evidence="2">
    <location>
        <begin position="28"/>
        <end position="202"/>
    </location>
</feature>
<dbReference type="Proteomes" id="UP001210865">
    <property type="component" value="Chromosome"/>
</dbReference>
<evidence type="ECO:0000256" key="2">
    <source>
        <dbReference type="SAM" id="SignalP"/>
    </source>
</evidence>
<evidence type="ECO:0000313" key="4">
    <source>
        <dbReference type="Proteomes" id="UP001210865"/>
    </source>
</evidence>
<reference evidence="3 4" key="1">
    <citation type="submission" date="2022-12" db="EMBL/GenBank/DDBJ databases">
        <title>Sphingomonas abieness sp. nov., an endophytic bacterium isolated from Abies koreana.</title>
        <authorList>
            <person name="Jiang L."/>
            <person name="Lee J."/>
        </authorList>
    </citation>
    <scope>NUCLEOTIDE SEQUENCE [LARGE SCALE GENOMIC DNA]</scope>
    <source>
        <strain evidence="4">PAMB 00755</strain>
    </source>
</reference>
<accession>A0ABY7NM24</accession>
<organism evidence="3 4">
    <name type="scientific">Sphingomonas abietis</name>
    <dbReference type="NCBI Taxonomy" id="3012344"/>
    <lineage>
        <taxon>Bacteria</taxon>
        <taxon>Pseudomonadati</taxon>
        <taxon>Pseudomonadota</taxon>
        <taxon>Alphaproteobacteria</taxon>
        <taxon>Sphingomonadales</taxon>
        <taxon>Sphingomonadaceae</taxon>
        <taxon>Sphingomonas</taxon>
    </lineage>
</organism>
<protein>
    <submittedName>
        <fullName evidence="3">Outer membrane lipoprotein carrier protein LolA</fullName>
    </submittedName>
</protein>
<dbReference type="SUPFAM" id="SSF89392">
    <property type="entry name" value="Prokaryotic lipoproteins and lipoprotein localization factors"/>
    <property type="match status" value="1"/>
</dbReference>
<dbReference type="CDD" id="cd16325">
    <property type="entry name" value="LolA"/>
    <property type="match status" value="1"/>
</dbReference>
<gene>
    <name evidence="3" type="ORF">PBT88_20950</name>
</gene>
<dbReference type="RefSeq" id="WP_270077210.1">
    <property type="nucleotide sequence ID" value="NZ_CP115174.1"/>
</dbReference>
<name>A0ABY7NM24_9SPHN</name>